<dbReference type="EMBL" id="JACMSC010000015">
    <property type="protein sequence ID" value="KAG6488013.1"/>
    <property type="molecule type" value="Genomic_DNA"/>
</dbReference>
<evidence type="ECO:0000313" key="3">
    <source>
        <dbReference type="Proteomes" id="UP000734854"/>
    </source>
</evidence>
<sequence>MLCAHARLRHLPSLLLVDLGLDSALRTTGLLLSMACAHVTPARMLSSPPAILGLGQSYVVMLLGMAYAHVTLAGMPSLPPANLGLDSAPRTASLLLGMASAHTTPIGMSSLFLARLGLDNPTLFKVRGLPHAMVVNSSASTPPERGSDRTAPIVAHRHPSAHLLCRTSSCSPSARRSLRRISMATETAGAIRTTKPVTISYSEIKDKGKDLYAKIEEGFGPDGLGIISVSDVFAKCLFLFLLLLFLLFLLPVKYMPFGFEPHRYTAAGPRLPVATSETSTMRTKLSFPLSSLSRVANLPDEVKSELEDPESSACIPVLAIKLSDAELETRSLEIANLTREAETNREVFPDLTPVVVEEALPYPAPVLIEAVPPVPANAEPVSIPLVETIGDPTDASSLHPSIPISLEAITLTSLLEGAIPVGIGISLGPETLGDFQLDLTFTGLVAKRWADGEATTGLSYRNLVDNLLNTGADHMPGLVVFSQQPPELWQGR</sequence>
<feature type="transmembrane region" description="Helical" evidence="1">
    <location>
        <begin position="92"/>
        <end position="118"/>
    </location>
</feature>
<organism evidence="2 3">
    <name type="scientific">Zingiber officinale</name>
    <name type="common">Ginger</name>
    <name type="synonym">Amomum zingiber</name>
    <dbReference type="NCBI Taxonomy" id="94328"/>
    <lineage>
        <taxon>Eukaryota</taxon>
        <taxon>Viridiplantae</taxon>
        <taxon>Streptophyta</taxon>
        <taxon>Embryophyta</taxon>
        <taxon>Tracheophyta</taxon>
        <taxon>Spermatophyta</taxon>
        <taxon>Magnoliopsida</taxon>
        <taxon>Liliopsida</taxon>
        <taxon>Zingiberales</taxon>
        <taxon>Zingiberaceae</taxon>
        <taxon>Zingiber</taxon>
    </lineage>
</organism>
<feature type="transmembrane region" description="Helical" evidence="1">
    <location>
        <begin position="232"/>
        <end position="252"/>
    </location>
</feature>
<dbReference type="PANTHER" id="PTHR48420:SF1">
    <property type="entry name" value="NON-HAEM DIOXYGENASE N-TERMINAL DOMAIN-CONTAINING PROTEIN"/>
    <property type="match status" value="1"/>
</dbReference>
<dbReference type="AlphaFoldDB" id="A0A8J5KL64"/>
<keyword evidence="1" id="KW-0812">Transmembrane</keyword>
<comment type="caution">
    <text evidence="2">The sequence shown here is derived from an EMBL/GenBank/DDBJ whole genome shotgun (WGS) entry which is preliminary data.</text>
</comment>
<keyword evidence="1" id="KW-0472">Membrane</keyword>
<name>A0A8J5KL64_ZINOF</name>
<evidence type="ECO:0000313" key="2">
    <source>
        <dbReference type="EMBL" id="KAG6488013.1"/>
    </source>
</evidence>
<dbReference type="Proteomes" id="UP000734854">
    <property type="component" value="Unassembled WGS sequence"/>
</dbReference>
<proteinExistence type="predicted"/>
<feature type="transmembrane region" description="Helical" evidence="1">
    <location>
        <begin position="50"/>
        <end position="72"/>
    </location>
</feature>
<keyword evidence="3" id="KW-1185">Reference proteome</keyword>
<keyword evidence="1" id="KW-1133">Transmembrane helix</keyword>
<reference evidence="2 3" key="1">
    <citation type="submission" date="2020-08" db="EMBL/GenBank/DDBJ databases">
        <title>Plant Genome Project.</title>
        <authorList>
            <person name="Zhang R.-G."/>
        </authorList>
    </citation>
    <scope>NUCLEOTIDE SEQUENCE [LARGE SCALE GENOMIC DNA]</scope>
    <source>
        <tissue evidence="2">Rhizome</tissue>
    </source>
</reference>
<dbReference type="PANTHER" id="PTHR48420">
    <property type="entry name" value="NON-HAEM DIOXYGENASE N-TERMINAL DOMAIN-CONTAINING PROTEIN"/>
    <property type="match status" value="1"/>
</dbReference>
<protein>
    <submittedName>
        <fullName evidence="2">Uncharacterized protein</fullName>
    </submittedName>
</protein>
<accession>A0A8J5KL64</accession>
<evidence type="ECO:0000256" key="1">
    <source>
        <dbReference type="SAM" id="Phobius"/>
    </source>
</evidence>
<gene>
    <name evidence="2" type="ORF">ZIOFF_056771</name>
</gene>